<dbReference type="SUPFAM" id="SSF56399">
    <property type="entry name" value="ADP-ribosylation"/>
    <property type="match status" value="1"/>
</dbReference>
<evidence type="ECO:0000313" key="2">
    <source>
        <dbReference type="Proteomes" id="UP001141629"/>
    </source>
</evidence>
<keyword evidence="2" id="KW-1185">Reference proteome</keyword>
<organism evidence="1 2">
    <name type="scientific">Mycobacterium yunnanensis</name>
    <dbReference type="NCBI Taxonomy" id="368477"/>
    <lineage>
        <taxon>Bacteria</taxon>
        <taxon>Bacillati</taxon>
        <taxon>Actinomycetota</taxon>
        <taxon>Actinomycetes</taxon>
        <taxon>Mycobacteriales</taxon>
        <taxon>Mycobacteriaceae</taxon>
        <taxon>Mycobacterium</taxon>
    </lineage>
</organism>
<gene>
    <name evidence="1" type="ORF">H7K45_22185</name>
</gene>
<protein>
    <submittedName>
        <fullName evidence="1">DUF952 domain-containing protein</fullName>
    </submittedName>
</protein>
<dbReference type="AlphaFoldDB" id="A0A9X2Z470"/>
<dbReference type="Pfam" id="PF06108">
    <property type="entry name" value="DUF952"/>
    <property type="match status" value="1"/>
</dbReference>
<dbReference type="Proteomes" id="UP001141629">
    <property type="component" value="Unassembled WGS sequence"/>
</dbReference>
<comment type="caution">
    <text evidence="1">The sequence shown here is derived from an EMBL/GenBank/DDBJ whole genome shotgun (WGS) entry which is preliminary data.</text>
</comment>
<sequence length="122" mass="13481">MAPTPRVLLHLCTTEEWAAAQATGERRPPSLNDQGFVHLSAPEQVHLPANRLFAGRKDMIVLHLDPESLADPVRWEPGVPGDPEAMNFPHLYGPIPLGAVTSVTPYEPDDDGRFAEWAHTDR</sequence>
<accession>A0A9X2Z470</accession>
<reference evidence="1" key="1">
    <citation type="submission" date="2020-07" db="EMBL/GenBank/DDBJ databases">
        <authorList>
            <person name="Pettersson B.M.F."/>
            <person name="Behra P.R.K."/>
            <person name="Ramesh M."/>
            <person name="Das S."/>
            <person name="Dasgupta S."/>
            <person name="Kirsebom L.A."/>
        </authorList>
    </citation>
    <scope>NUCLEOTIDE SEQUENCE</scope>
    <source>
        <strain evidence="1">DSM 44838</strain>
    </source>
</reference>
<dbReference type="PANTHER" id="PTHR34129">
    <property type="entry name" value="BLR1139 PROTEIN"/>
    <property type="match status" value="1"/>
</dbReference>
<dbReference type="EMBL" id="JACKVK010000011">
    <property type="protein sequence ID" value="MCV7423265.1"/>
    <property type="molecule type" value="Genomic_DNA"/>
</dbReference>
<proteinExistence type="predicted"/>
<name>A0A9X2Z470_9MYCO</name>
<dbReference type="InterPro" id="IPR009297">
    <property type="entry name" value="DUF952"/>
</dbReference>
<dbReference type="PANTHER" id="PTHR34129:SF1">
    <property type="entry name" value="DUF952 DOMAIN-CONTAINING PROTEIN"/>
    <property type="match status" value="1"/>
</dbReference>
<reference evidence="1" key="2">
    <citation type="journal article" date="2022" name="BMC Genomics">
        <title>Comparative genome analysis of mycobacteria focusing on tRNA and non-coding RNA.</title>
        <authorList>
            <person name="Behra P.R.K."/>
            <person name="Pettersson B.M.F."/>
            <person name="Ramesh M."/>
            <person name="Das S."/>
            <person name="Dasgupta S."/>
            <person name="Kirsebom L.A."/>
        </authorList>
    </citation>
    <scope>NUCLEOTIDE SEQUENCE</scope>
    <source>
        <strain evidence="1">DSM 44838</strain>
    </source>
</reference>
<dbReference type="Gene3D" id="3.20.170.20">
    <property type="entry name" value="Protein of unknown function DUF952"/>
    <property type="match status" value="1"/>
</dbReference>
<evidence type="ECO:0000313" key="1">
    <source>
        <dbReference type="EMBL" id="MCV7423265.1"/>
    </source>
</evidence>
<dbReference type="RefSeq" id="WP_263998153.1">
    <property type="nucleotide sequence ID" value="NZ_JACKVK010000011.1"/>
</dbReference>